<name>A0A0N5CE68_STREA</name>
<sequence length="98" mass="11460">MRNIETILNDETYKNSAKIIPKRNKRSISSKRLLIEHIEFAVEFGKSDMLDLASHHMGMIEYYKLDIILPVITGLLILVSLLSYVIYKIFRKLVHIKN</sequence>
<accession>A0A0N5CE68</accession>
<reference evidence="3" key="1">
    <citation type="submission" date="2017-02" db="UniProtKB">
        <authorList>
            <consortium name="WormBaseParasite"/>
        </authorList>
    </citation>
    <scope>IDENTIFICATION</scope>
</reference>
<feature type="transmembrane region" description="Helical" evidence="1">
    <location>
        <begin position="67"/>
        <end position="87"/>
    </location>
</feature>
<organism evidence="2 3">
    <name type="scientific">Strongyloides papillosus</name>
    <name type="common">Intestinal threadworm</name>
    <dbReference type="NCBI Taxonomy" id="174720"/>
    <lineage>
        <taxon>Eukaryota</taxon>
        <taxon>Metazoa</taxon>
        <taxon>Ecdysozoa</taxon>
        <taxon>Nematoda</taxon>
        <taxon>Chromadorea</taxon>
        <taxon>Rhabditida</taxon>
        <taxon>Tylenchina</taxon>
        <taxon>Panagrolaimomorpha</taxon>
        <taxon>Strongyloidoidea</taxon>
        <taxon>Strongyloididae</taxon>
        <taxon>Strongyloides</taxon>
    </lineage>
</organism>
<keyword evidence="1" id="KW-0472">Membrane</keyword>
<protein>
    <submittedName>
        <fullName evidence="3">Glucuronosyltransferase</fullName>
    </submittedName>
</protein>
<evidence type="ECO:0000313" key="3">
    <source>
        <dbReference type="WBParaSite" id="SPAL_0001615900.1"/>
    </source>
</evidence>
<keyword evidence="2" id="KW-1185">Reference proteome</keyword>
<proteinExistence type="predicted"/>
<keyword evidence="1" id="KW-1133">Transmembrane helix</keyword>
<keyword evidence="1" id="KW-0812">Transmembrane</keyword>
<dbReference type="WBParaSite" id="SPAL_0001615900.1">
    <property type="protein sequence ID" value="SPAL_0001615900.1"/>
    <property type="gene ID" value="SPAL_0001615900"/>
</dbReference>
<evidence type="ECO:0000256" key="1">
    <source>
        <dbReference type="SAM" id="Phobius"/>
    </source>
</evidence>
<dbReference type="Proteomes" id="UP000046392">
    <property type="component" value="Unplaced"/>
</dbReference>
<dbReference type="AlphaFoldDB" id="A0A0N5CE68"/>
<evidence type="ECO:0000313" key="2">
    <source>
        <dbReference type="Proteomes" id="UP000046392"/>
    </source>
</evidence>